<evidence type="ECO:0000256" key="21">
    <source>
        <dbReference type="SAM" id="SignalP"/>
    </source>
</evidence>
<protein>
    <recommendedName>
        <fullName evidence="17">Crh-like protein</fullName>
        <ecNumber evidence="17">3.2.-.-</ecNumber>
    </recommendedName>
</protein>
<keyword evidence="8 17" id="KW-0378">Hydrolase</keyword>
<keyword evidence="11" id="KW-0325">Glycoprotein</keyword>
<evidence type="ECO:0000256" key="19">
    <source>
        <dbReference type="PIRSR" id="PIRSR037299-2"/>
    </source>
</evidence>
<keyword evidence="24" id="KW-1185">Reference proteome</keyword>
<keyword evidence="14" id="KW-0961">Cell wall biogenesis/degradation</keyword>
<dbReference type="GO" id="GO:0008843">
    <property type="term" value="F:endochitinase activity"/>
    <property type="evidence" value="ECO:0007669"/>
    <property type="project" value="UniProtKB-EC"/>
</dbReference>
<evidence type="ECO:0000256" key="3">
    <source>
        <dbReference type="ARBA" id="ARBA00004589"/>
    </source>
</evidence>
<dbReference type="InterPro" id="IPR017168">
    <property type="entry name" value="CHR-like"/>
</dbReference>
<feature type="chain" id="PRO_5015610507" description="Crh-like protein" evidence="21">
    <location>
        <begin position="20"/>
        <end position="470"/>
    </location>
</feature>
<keyword evidence="4" id="KW-0336">GPI-anchor</keyword>
<feature type="region of interest" description="Disordered" evidence="20">
    <location>
        <begin position="389"/>
        <end position="429"/>
    </location>
</feature>
<dbReference type="PANTHER" id="PTHR10963:SF68">
    <property type="entry name" value="GLYCOSIDASE CRH1-RELATED"/>
    <property type="match status" value="1"/>
</dbReference>
<evidence type="ECO:0000256" key="16">
    <source>
        <dbReference type="ARBA" id="ARBA00093308"/>
    </source>
</evidence>
<evidence type="ECO:0000256" key="11">
    <source>
        <dbReference type="ARBA" id="ARBA00023180"/>
    </source>
</evidence>
<dbReference type="FunFam" id="2.60.120.200:FF:000152">
    <property type="entry name" value="Cell wall glucanase"/>
    <property type="match status" value="1"/>
</dbReference>
<dbReference type="PANTHER" id="PTHR10963">
    <property type="entry name" value="GLYCOSYL HYDROLASE-RELATED"/>
    <property type="match status" value="1"/>
</dbReference>
<dbReference type="GO" id="GO:0009277">
    <property type="term" value="C:fungal-type cell wall"/>
    <property type="evidence" value="ECO:0007669"/>
    <property type="project" value="TreeGrafter"/>
</dbReference>
<dbReference type="GO" id="GO:0031505">
    <property type="term" value="P:fungal-type cell wall organization"/>
    <property type="evidence" value="ECO:0007669"/>
    <property type="project" value="TreeGrafter"/>
</dbReference>
<evidence type="ECO:0000256" key="18">
    <source>
        <dbReference type="PIRSR" id="PIRSR037299-1"/>
    </source>
</evidence>
<proteinExistence type="inferred from homology"/>
<dbReference type="Gene3D" id="2.60.120.200">
    <property type="match status" value="1"/>
</dbReference>
<feature type="disulfide bond" evidence="19">
    <location>
        <begin position="25"/>
        <end position="33"/>
    </location>
</feature>
<comment type="catalytic activity">
    <reaction evidence="1">
        <text>Random endo-hydrolysis of N-acetyl-beta-D-glucosaminide (1-&gt;4)-beta-linkages in chitin and chitodextrins.</text>
        <dbReference type="EC" id="3.2.1.14"/>
    </reaction>
</comment>
<dbReference type="EC" id="3.2.-.-" evidence="17"/>
<evidence type="ECO:0000313" key="23">
    <source>
        <dbReference type="EMBL" id="POS87817.1"/>
    </source>
</evidence>
<gene>
    <name evidence="23" type="ORF">EPUL_000682</name>
</gene>
<dbReference type="CDD" id="cd02183">
    <property type="entry name" value="GH16_fungal_CRH1_transglycosylase"/>
    <property type="match status" value="1"/>
</dbReference>
<dbReference type="PIRSF" id="PIRSF037299">
    <property type="entry name" value="Glycosidase_CRH1_prd"/>
    <property type="match status" value="1"/>
</dbReference>
<keyword evidence="7 21" id="KW-0732">Signal</keyword>
<comment type="similarity">
    <text evidence="15">Belongs to the glycosyl hydrolase 16 family. CRH1 subfamily.</text>
</comment>
<evidence type="ECO:0000256" key="10">
    <source>
        <dbReference type="ARBA" id="ARBA00023157"/>
    </source>
</evidence>
<reference evidence="23 24" key="1">
    <citation type="submission" date="2017-10" db="EMBL/GenBank/DDBJ databases">
        <title>Development of genomic resources for the powdery mildew, Erysiphe pulchra.</title>
        <authorList>
            <person name="Wadl P.A."/>
            <person name="Mack B.M."/>
            <person name="Moore G."/>
            <person name="Beltz S.B."/>
        </authorList>
    </citation>
    <scope>NUCLEOTIDE SEQUENCE [LARGE SCALE GENOMIC DNA]</scope>
    <source>
        <strain evidence="23">Cflorida</strain>
    </source>
</reference>
<evidence type="ECO:0000256" key="12">
    <source>
        <dbReference type="ARBA" id="ARBA00023288"/>
    </source>
</evidence>
<dbReference type="EMBL" id="PEDP01000066">
    <property type="protein sequence ID" value="POS87817.1"/>
    <property type="molecule type" value="Genomic_DNA"/>
</dbReference>
<feature type="domain" description="GH16" evidence="22">
    <location>
        <begin position="45"/>
        <end position="227"/>
    </location>
</feature>
<evidence type="ECO:0000256" key="13">
    <source>
        <dbReference type="ARBA" id="ARBA00023295"/>
    </source>
</evidence>
<evidence type="ECO:0000313" key="24">
    <source>
        <dbReference type="Proteomes" id="UP000237438"/>
    </source>
</evidence>
<dbReference type="PROSITE" id="PS51762">
    <property type="entry name" value="GH16_2"/>
    <property type="match status" value="1"/>
</dbReference>
<dbReference type="GO" id="GO:0016757">
    <property type="term" value="F:glycosyltransferase activity"/>
    <property type="evidence" value="ECO:0007669"/>
    <property type="project" value="UniProtKB-KW"/>
</dbReference>
<evidence type="ECO:0000256" key="8">
    <source>
        <dbReference type="ARBA" id="ARBA00022801"/>
    </source>
</evidence>
<feature type="region of interest" description="Disordered" evidence="20">
    <location>
        <begin position="346"/>
        <end position="374"/>
    </location>
</feature>
<accession>A0A2S4Q0P2</accession>
<keyword evidence="13" id="KW-0326">Glycosidase</keyword>
<dbReference type="Pfam" id="PF00722">
    <property type="entry name" value="Glyco_hydro_16"/>
    <property type="match status" value="1"/>
</dbReference>
<keyword evidence="5" id="KW-0328">Glycosyltransferase</keyword>
<evidence type="ECO:0000256" key="1">
    <source>
        <dbReference type="ARBA" id="ARBA00000822"/>
    </source>
</evidence>
<evidence type="ECO:0000256" key="7">
    <source>
        <dbReference type="ARBA" id="ARBA00022729"/>
    </source>
</evidence>
<dbReference type="Proteomes" id="UP000237438">
    <property type="component" value="Unassembled WGS sequence"/>
</dbReference>
<evidence type="ECO:0000256" key="6">
    <source>
        <dbReference type="ARBA" id="ARBA00022679"/>
    </source>
</evidence>
<organism evidence="23 24">
    <name type="scientific">Erysiphe pulchra</name>
    <dbReference type="NCBI Taxonomy" id="225359"/>
    <lineage>
        <taxon>Eukaryota</taxon>
        <taxon>Fungi</taxon>
        <taxon>Dikarya</taxon>
        <taxon>Ascomycota</taxon>
        <taxon>Pezizomycotina</taxon>
        <taxon>Leotiomycetes</taxon>
        <taxon>Erysiphales</taxon>
        <taxon>Erysiphaceae</taxon>
        <taxon>Erysiphe</taxon>
    </lineage>
</organism>
<evidence type="ECO:0000256" key="17">
    <source>
        <dbReference type="PIRNR" id="PIRNR037299"/>
    </source>
</evidence>
<feature type="region of interest" description="Disordered" evidence="20">
    <location>
        <begin position="285"/>
        <end position="316"/>
    </location>
</feature>
<keyword evidence="9 17" id="KW-0472">Membrane</keyword>
<sequence>MLLFFPILAALTYLPCVTSQTFSACNPLHATDCPPDAALGKAIYVDFTKGPVDSFETSGTPIYDDEGVHFSVAKSGDAPQLNSLFYIMFGKVSMTMKTAPGAGIVSSLVLQSDTLDEIDMEWLGARTSDMQTNYFGKGDTTTYDRGAFNPVPNHQNRFITYTVEWTSSQITWSVDGKVVRILTPSTAASNQYPQTPMQVKFGVWSGGDSANSPGTISWSGGPTEYSKGPFTMTVKSIAVTDYSTGNQYKYGDQSGTWNSILSIGGKINSNSGGSHNQVITTDLPSVTSSSPSIPAGLGKNHDSTSTRTQWPWVPTSTSSATSHVATYVNGLPSGWVITSSGKVIPASSAATSPGSSNSLSSSTLSGSGDEIRNHPMDFELLDNSMDAKGITPSVDQAKRNQNLDNDGIDSCSSKNCENSEETPNMSTSSAVKPLTRLALQYTVININEVRMEISAIKERMIPTGKEESVI</sequence>
<feature type="compositionally biased region" description="Low complexity" evidence="20">
    <location>
        <begin position="346"/>
        <end position="368"/>
    </location>
</feature>
<evidence type="ECO:0000256" key="14">
    <source>
        <dbReference type="ARBA" id="ARBA00023316"/>
    </source>
</evidence>
<evidence type="ECO:0000256" key="20">
    <source>
        <dbReference type="SAM" id="MobiDB-lite"/>
    </source>
</evidence>
<evidence type="ECO:0000256" key="15">
    <source>
        <dbReference type="ARBA" id="ARBA00038074"/>
    </source>
</evidence>
<feature type="active site" description="Nucleophile" evidence="18">
    <location>
        <position position="117"/>
    </location>
</feature>
<dbReference type="AlphaFoldDB" id="A0A2S4Q0P2"/>
<feature type="active site" description="Proton donor" evidence="18">
    <location>
        <position position="121"/>
    </location>
</feature>
<keyword evidence="12" id="KW-0449">Lipoprotein</keyword>
<dbReference type="SUPFAM" id="SSF49899">
    <property type="entry name" value="Concanavalin A-like lectins/glucanases"/>
    <property type="match status" value="1"/>
</dbReference>
<comment type="subcellular location">
    <subcellularLocation>
        <location evidence="2">Cell envelope</location>
    </subcellularLocation>
    <subcellularLocation>
        <location evidence="3">Membrane</location>
        <topology evidence="3">Lipid-anchor</topology>
        <topology evidence="3">GPI-anchor</topology>
    </subcellularLocation>
</comment>
<evidence type="ECO:0000256" key="5">
    <source>
        <dbReference type="ARBA" id="ARBA00022676"/>
    </source>
</evidence>
<dbReference type="InterPro" id="IPR000757">
    <property type="entry name" value="Beta-glucanase-like"/>
</dbReference>
<comment type="function">
    <text evidence="16">Dual chitinase/transglycosylase that plays a role in cell wall architecture. Chitinase and transglycosylase activities are coupled. Required for the polysaccharide cross-linking at the septa and the cell wall. More specifically, transfers chitin to 1,6-beta-glucan in the cell wall.</text>
</comment>
<keyword evidence="6" id="KW-0808">Transferase</keyword>
<dbReference type="GO" id="GO:0098552">
    <property type="term" value="C:side of membrane"/>
    <property type="evidence" value="ECO:0007669"/>
    <property type="project" value="UniProtKB-KW"/>
</dbReference>
<dbReference type="OrthoDB" id="4781at2759"/>
<name>A0A2S4Q0P2_9PEZI</name>
<evidence type="ECO:0000256" key="2">
    <source>
        <dbReference type="ARBA" id="ARBA00004196"/>
    </source>
</evidence>
<dbReference type="InterPro" id="IPR013320">
    <property type="entry name" value="ConA-like_dom_sf"/>
</dbReference>
<dbReference type="InterPro" id="IPR050546">
    <property type="entry name" value="Glycosyl_Hydrlase_16"/>
</dbReference>
<keyword evidence="10 19" id="KW-1015">Disulfide bond</keyword>
<evidence type="ECO:0000259" key="22">
    <source>
        <dbReference type="PROSITE" id="PS51762"/>
    </source>
</evidence>
<dbReference type="GO" id="GO:0005975">
    <property type="term" value="P:carbohydrate metabolic process"/>
    <property type="evidence" value="ECO:0007669"/>
    <property type="project" value="InterPro"/>
</dbReference>
<dbReference type="STRING" id="225359.A0A2S4Q0P2"/>
<comment type="caution">
    <text evidence="23">The sequence shown here is derived from an EMBL/GenBank/DDBJ whole genome shotgun (WGS) entry which is preliminary data.</text>
</comment>
<evidence type="ECO:0000256" key="4">
    <source>
        <dbReference type="ARBA" id="ARBA00022622"/>
    </source>
</evidence>
<evidence type="ECO:0000256" key="9">
    <source>
        <dbReference type="ARBA" id="ARBA00023136"/>
    </source>
</evidence>
<feature type="signal peptide" evidence="21">
    <location>
        <begin position="1"/>
        <end position="19"/>
    </location>
</feature>